<dbReference type="GO" id="GO:0008422">
    <property type="term" value="F:beta-glucosidase activity"/>
    <property type="evidence" value="ECO:0007669"/>
    <property type="project" value="UniProtKB-ARBA"/>
</dbReference>
<keyword evidence="3" id="KW-0326">Glycosidase</keyword>
<dbReference type="InterPro" id="IPR001360">
    <property type="entry name" value="Glyco_hydro_1"/>
</dbReference>
<reference evidence="5 6" key="1">
    <citation type="submission" date="2024-11" db="EMBL/GenBank/DDBJ databases">
        <title>A near-complete genome assembly of Cinchona calisaya.</title>
        <authorList>
            <person name="Lian D.C."/>
            <person name="Zhao X.W."/>
            <person name="Wei L."/>
        </authorList>
    </citation>
    <scope>NUCLEOTIDE SEQUENCE [LARGE SCALE GENOMIC DNA]</scope>
    <source>
        <tissue evidence="5">Nenye</tissue>
    </source>
</reference>
<organism evidence="5 6">
    <name type="scientific">Cinchona calisaya</name>
    <dbReference type="NCBI Taxonomy" id="153742"/>
    <lineage>
        <taxon>Eukaryota</taxon>
        <taxon>Viridiplantae</taxon>
        <taxon>Streptophyta</taxon>
        <taxon>Embryophyta</taxon>
        <taxon>Tracheophyta</taxon>
        <taxon>Spermatophyta</taxon>
        <taxon>Magnoliopsida</taxon>
        <taxon>eudicotyledons</taxon>
        <taxon>Gunneridae</taxon>
        <taxon>Pentapetalae</taxon>
        <taxon>asterids</taxon>
        <taxon>lamiids</taxon>
        <taxon>Gentianales</taxon>
        <taxon>Rubiaceae</taxon>
        <taxon>Cinchonoideae</taxon>
        <taxon>Cinchoneae</taxon>
        <taxon>Cinchona</taxon>
    </lineage>
</organism>
<gene>
    <name evidence="5" type="ORF">ACH5RR_015028</name>
</gene>
<evidence type="ECO:0000313" key="6">
    <source>
        <dbReference type="Proteomes" id="UP001630127"/>
    </source>
</evidence>
<comment type="caution">
    <text evidence="5">The sequence shown here is derived from an EMBL/GenBank/DDBJ whole genome shotgun (WGS) entry which is preliminary data.</text>
</comment>
<evidence type="ECO:0000256" key="2">
    <source>
        <dbReference type="ARBA" id="ARBA00022801"/>
    </source>
</evidence>
<evidence type="ECO:0000256" key="1">
    <source>
        <dbReference type="ARBA" id="ARBA00010838"/>
    </source>
</evidence>
<dbReference type="PANTHER" id="PTHR10353:SF137">
    <property type="entry name" value="MYROSINASE 3-RELATED"/>
    <property type="match status" value="1"/>
</dbReference>
<dbReference type="EMBL" id="JBJUIK010000007">
    <property type="protein sequence ID" value="KAL3522194.1"/>
    <property type="molecule type" value="Genomic_DNA"/>
</dbReference>
<dbReference type="GO" id="GO:0009821">
    <property type="term" value="P:alkaloid biosynthetic process"/>
    <property type="evidence" value="ECO:0007669"/>
    <property type="project" value="UniProtKB-ARBA"/>
</dbReference>
<dbReference type="PROSITE" id="PS00653">
    <property type="entry name" value="GLYCOSYL_HYDROL_F1_2"/>
    <property type="match status" value="1"/>
</dbReference>
<keyword evidence="2" id="KW-0378">Hydrolase</keyword>
<dbReference type="PANTHER" id="PTHR10353">
    <property type="entry name" value="GLYCOSYL HYDROLASE"/>
    <property type="match status" value="1"/>
</dbReference>
<keyword evidence="6" id="KW-1185">Reference proteome</keyword>
<name>A0ABD2ZS10_9GENT</name>
<evidence type="ECO:0008006" key="7">
    <source>
        <dbReference type="Google" id="ProtNLM"/>
    </source>
</evidence>
<dbReference type="Pfam" id="PF00232">
    <property type="entry name" value="Glyco_hydro_1"/>
    <property type="match status" value="2"/>
</dbReference>
<accession>A0ABD2ZS10</accession>
<proteinExistence type="inferred from homology"/>
<protein>
    <recommendedName>
        <fullName evidence="7">Beta-glucosidase</fullName>
    </recommendedName>
</protein>
<evidence type="ECO:0000256" key="3">
    <source>
        <dbReference type="ARBA" id="ARBA00023295"/>
    </source>
</evidence>
<dbReference type="PRINTS" id="PR00131">
    <property type="entry name" value="GLHYDRLASE1"/>
</dbReference>
<evidence type="ECO:0000256" key="4">
    <source>
        <dbReference type="RuleBase" id="RU003690"/>
    </source>
</evidence>
<dbReference type="InterPro" id="IPR033132">
    <property type="entry name" value="GH_1_N_CS"/>
</dbReference>
<dbReference type="AlphaFoldDB" id="A0ABD2ZS10"/>
<dbReference type="InterPro" id="IPR017853">
    <property type="entry name" value="GH"/>
</dbReference>
<dbReference type="Gene3D" id="3.20.20.80">
    <property type="entry name" value="Glycosidases"/>
    <property type="match status" value="1"/>
</dbReference>
<comment type="similarity">
    <text evidence="1 4">Belongs to the glycosyl hydrolase 1 family.</text>
</comment>
<dbReference type="SUPFAM" id="SSF51445">
    <property type="entry name" value="(Trans)glycosidases"/>
    <property type="match status" value="1"/>
</dbReference>
<sequence length="534" mass="62384">MDPKATIPSTEVPAGFLRRSKDFGSDFIFGSATSAFQVEGASRKDGRGPCIWDIFAADEKRNLFLPYGEDAVLHYEHYAKDVDIMKDIGFDAYRFSISWSRILPSGKKESRNQEGINFYKKLLNKLKEKKIEPFVTLLHFDVPQALEKEYDGFLNRKIADDFRDYADICFREFGKEVKYWITINEPWSFAYGAYVKDFLAPGRGKVQENLLRRSNNTIDDLEDDGSIDPPSRYSFPTSIRKRSIAKPSERRISDKEDELKNAYIVTHNQLLAHGMAAKLYKDKYQRVQNGKIGITLVSQWFEPLTDDKKDTDAARRALDFMLGWFLHPLIHGKYPETMVKYVKEGHLPVDELVKDKSIIQDSCDFIGMNYYTARYIRHDERNGGNYVEDQRVKYHVKRKDKFIGEDKGAAGWLYSYPRGIMDLLLYIKKEYNNPLIYITENGIDDPDDKSLKLKESIYDHKRLRYFHDHLAFVRDAKRQGANVQGFFAWSLLDNFEWGFGFTSRFGITYVDYKNEARERTLKHSAIWLKFFLEN</sequence>
<dbReference type="Proteomes" id="UP001630127">
    <property type="component" value="Unassembled WGS sequence"/>
</dbReference>
<evidence type="ECO:0000313" key="5">
    <source>
        <dbReference type="EMBL" id="KAL3522194.1"/>
    </source>
</evidence>